<evidence type="ECO:0000313" key="8">
    <source>
        <dbReference type="Proteomes" id="UP000185781"/>
    </source>
</evidence>
<dbReference type="Gene3D" id="3.20.20.80">
    <property type="entry name" value="Glycosidases"/>
    <property type="match status" value="1"/>
</dbReference>
<sequence>MKTQSKFFLVSFLLGILSCQSSANDLAETNSSQASESVNKLVNNTSDASATQKTQLLFYNLKNNAGTKILVGHQDAFYTYYQDNTSMSDVKKATGSDPALIGLDLMFITDKNYQANASNWYYQQEQKIVAAAKEAYQKGMAVTFCWHLREPYNETTFYTSEMTASQKQNAFKSILPGGANHNWYLTKLQKVASVFKNLKGSGGEEIPVIFRPFHEFDGDWFWWGAAYCTADEYKQLWQFTVNYLRNTMNVHNVLYAFAPDASYTTSAAYLSRYPGDQYVDVLGMDNYYDFTAQTTAGANTANSKLKVISDLAIQKNKIAALTETGYSSQNSTARTSTHFTTLVHPAITSNNVKISYVCFWSNAGNTYYVPTPATPYATDFKNFILKPQMALQTTIAGILYN</sequence>
<keyword evidence="3 4" id="KW-0326">Glycosidase</keyword>
<evidence type="ECO:0000256" key="1">
    <source>
        <dbReference type="ARBA" id="ARBA00007754"/>
    </source>
</evidence>
<protein>
    <submittedName>
        <fullName evidence="7">Mannan endo-1,4-beta-mannosidase</fullName>
    </submittedName>
</protein>
<feature type="signal peptide" evidence="5">
    <location>
        <begin position="1"/>
        <end position="23"/>
    </location>
</feature>
<proteinExistence type="inferred from homology"/>
<dbReference type="InterPro" id="IPR000805">
    <property type="entry name" value="Glyco_hydro_26"/>
</dbReference>
<evidence type="ECO:0000256" key="3">
    <source>
        <dbReference type="ARBA" id="ARBA00023295"/>
    </source>
</evidence>
<evidence type="ECO:0000259" key="6">
    <source>
        <dbReference type="PROSITE" id="PS51764"/>
    </source>
</evidence>
<feature type="active site" description="Proton donor" evidence="4">
    <location>
        <position position="215"/>
    </location>
</feature>
<dbReference type="PANTHER" id="PTHR40079">
    <property type="entry name" value="MANNAN ENDO-1,4-BETA-MANNOSIDASE E-RELATED"/>
    <property type="match status" value="1"/>
</dbReference>
<name>A0A1N7QRR6_9FLAO</name>
<feature type="active site" description="Nucleophile" evidence="4">
    <location>
        <position position="323"/>
    </location>
</feature>
<evidence type="ECO:0000313" key="7">
    <source>
        <dbReference type="EMBL" id="SIT25582.1"/>
    </source>
</evidence>
<dbReference type="STRING" id="373672.SAMN05421785_11654"/>
<keyword evidence="2 4" id="KW-0378">Hydrolase</keyword>
<organism evidence="7 8">
    <name type="scientific">Chryseobacterium gambrini</name>
    <dbReference type="NCBI Taxonomy" id="373672"/>
    <lineage>
        <taxon>Bacteria</taxon>
        <taxon>Pseudomonadati</taxon>
        <taxon>Bacteroidota</taxon>
        <taxon>Flavobacteriia</taxon>
        <taxon>Flavobacteriales</taxon>
        <taxon>Weeksellaceae</taxon>
        <taxon>Chryseobacterium group</taxon>
        <taxon>Chryseobacterium</taxon>
    </lineage>
</organism>
<keyword evidence="5" id="KW-0732">Signal</keyword>
<dbReference type="InterPro" id="IPR017853">
    <property type="entry name" value="GH"/>
</dbReference>
<dbReference type="Proteomes" id="UP000185781">
    <property type="component" value="Unassembled WGS sequence"/>
</dbReference>
<evidence type="ECO:0000256" key="2">
    <source>
        <dbReference type="ARBA" id="ARBA00022801"/>
    </source>
</evidence>
<dbReference type="GO" id="GO:0006080">
    <property type="term" value="P:substituted mannan metabolic process"/>
    <property type="evidence" value="ECO:0007669"/>
    <property type="project" value="InterPro"/>
</dbReference>
<dbReference type="GO" id="GO:0016985">
    <property type="term" value="F:mannan endo-1,4-beta-mannosidase activity"/>
    <property type="evidence" value="ECO:0007669"/>
    <property type="project" value="InterPro"/>
</dbReference>
<dbReference type="PANTHER" id="PTHR40079:SF4">
    <property type="entry name" value="GH26 DOMAIN-CONTAINING PROTEIN-RELATED"/>
    <property type="match status" value="1"/>
</dbReference>
<comment type="similarity">
    <text evidence="1 4">Belongs to the glycosyl hydrolase 26 family.</text>
</comment>
<evidence type="ECO:0000256" key="5">
    <source>
        <dbReference type="SAM" id="SignalP"/>
    </source>
</evidence>
<dbReference type="SUPFAM" id="SSF51445">
    <property type="entry name" value="(Trans)glycosidases"/>
    <property type="match status" value="1"/>
</dbReference>
<dbReference type="PRINTS" id="PR00739">
    <property type="entry name" value="GLHYDRLASE26"/>
</dbReference>
<dbReference type="OrthoDB" id="9816550at2"/>
<gene>
    <name evidence="7" type="ORF">SAMN05421785_11654</name>
</gene>
<dbReference type="PROSITE" id="PS51764">
    <property type="entry name" value="GH26"/>
    <property type="match status" value="1"/>
</dbReference>
<dbReference type="InterPro" id="IPR022790">
    <property type="entry name" value="GH26_dom"/>
</dbReference>
<dbReference type="Pfam" id="PF02156">
    <property type="entry name" value="Glyco_hydro_26"/>
    <property type="match status" value="1"/>
</dbReference>
<accession>A0A1N7QRR6</accession>
<dbReference type="EMBL" id="FTOV01000016">
    <property type="protein sequence ID" value="SIT25582.1"/>
    <property type="molecule type" value="Genomic_DNA"/>
</dbReference>
<dbReference type="RefSeq" id="WP_076395941.1">
    <property type="nucleotide sequence ID" value="NZ_FTOV01000016.1"/>
</dbReference>
<evidence type="ECO:0000256" key="4">
    <source>
        <dbReference type="PROSITE-ProRule" id="PRU01100"/>
    </source>
</evidence>
<reference evidence="7 8" key="1">
    <citation type="submission" date="2017-01" db="EMBL/GenBank/DDBJ databases">
        <authorList>
            <person name="Mah S.A."/>
            <person name="Swanson W.J."/>
            <person name="Moy G.W."/>
            <person name="Vacquier V.D."/>
        </authorList>
    </citation>
    <scope>NUCLEOTIDE SEQUENCE [LARGE SCALE GENOMIC DNA]</scope>
    <source>
        <strain evidence="7 8">DSM 18014</strain>
    </source>
</reference>
<dbReference type="AlphaFoldDB" id="A0A1N7QRR6"/>
<feature type="chain" id="PRO_5012253006" evidence="5">
    <location>
        <begin position="24"/>
        <end position="401"/>
    </location>
</feature>
<dbReference type="PROSITE" id="PS51257">
    <property type="entry name" value="PROKAR_LIPOPROTEIN"/>
    <property type="match status" value="1"/>
</dbReference>
<feature type="domain" description="GH26" evidence="6">
    <location>
        <begin position="52"/>
        <end position="386"/>
    </location>
</feature>